<evidence type="ECO:0000313" key="1">
    <source>
        <dbReference type="EMBL" id="KAG0410735.1"/>
    </source>
</evidence>
<name>A0AC60NUH8_IXOPE</name>
<accession>A0AC60NUH8</accession>
<proteinExistence type="predicted"/>
<dbReference type="Proteomes" id="UP000805193">
    <property type="component" value="Unassembled WGS sequence"/>
</dbReference>
<organism evidence="1 2">
    <name type="scientific">Ixodes persulcatus</name>
    <name type="common">Taiga tick</name>
    <dbReference type="NCBI Taxonomy" id="34615"/>
    <lineage>
        <taxon>Eukaryota</taxon>
        <taxon>Metazoa</taxon>
        <taxon>Ecdysozoa</taxon>
        <taxon>Arthropoda</taxon>
        <taxon>Chelicerata</taxon>
        <taxon>Arachnida</taxon>
        <taxon>Acari</taxon>
        <taxon>Parasitiformes</taxon>
        <taxon>Ixodida</taxon>
        <taxon>Ixodoidea</taxon>
        <taxon>Ixodidae</taxon>
        <taxon>Ixodinae</taxon>
        <taxon>Ixodes</taxon>
    </lineage>
</organism>
<protein>
    <submittedName>
        <fullName evidence="1">Uncharacterized protein</fullName>
    </submittedName>
</protein>
<gene>
    <name evidence="1" type="ORF">HPB47_012156</name>
</gene>
<sequence length="719" mass="81498">MSSQTRSPRVQTWRSMWPGKKLRLRRLLATAIGLSCCTLVLISFKEVQQDADLQDQPNVLEPKLPLQQQSYAVPQGSLKDTVRRDGRPMERRVASGSGSAERPWYMKGGLRRPLPGDTGSLWPHEDAGDRIEAQLMFVPEDYKRNSSRLKKILLIHGMGGWGELPRGRTVFQRDKCPVDTCEIVTSLDDAAEADAILFKDRFTPPRHRRPWQQVWILYLLECPYHTQTFAHFRDTFNWTATYRHDSDIVAPYEKFVRYDDLDPVAEARRVLANHNKTKKVAWFVSNCAARNQRLQYARKLGAHIEVDIYGACGPLKCPRARAGHCFDILDREYKFYLAFENSNCKDYITEKFFVNGLGRDVVPIAMGGRPEDYRRASPDHSFVHVEDFPSEKALADYLHVLDRNDTMYNEYFRWKGSGEFINTYFWCRLCAMLHAPPVPKVYPDIGAWWSGPGTCNSNRWSKFKTKKDSAATFEGSTRHDREIEEASSTDDRGLKSRLAASLPEDNETMKAPIKDGIVYSPYPNVEIPSCSVYTALKEFLAVSPDQLAVVDDDTSLTREQFFVRMKRYAAGFQALGIQPEERVCVHIGNSAENIAVLYGLVFAGATVVLAHTSMNEDELCYQLNDSDCSLILTEPPYASKVLKVKKLLNLKGLYVLGEAAGLVSVSHFRNLDENDFREVPVADPREALIALFYSSGTTGVPKGVEISHHCLVANLHLSK</sequence>
<dbReference type="EMBL" id="JABSTQ010011494">
    <property type="protein sequence ID" value="KAG0410735.1"/>
    <property type="molecule type" value="Genomic_DNA"/>
</dbReference>
<evidence type="ECO:0000313" key="2">
    <source>
        <dbReference type="Proteomes" id="UP000805193"/>
    </source>
</evidence>
<keyword evidence="2" id="KW-1185">Reference proteome</keyword>
<reference evidence="1 2" key="1">
    <citation type="journal article" date="2020" name="Cell">
        <title>Large-Scale Comparative Analyses of Tick Genomes Elucidate Their Genetic Diversity and Vector Capacities.</title>
        <authorList>
            <consortium name="Tick Genome and Microbiome Consortium (TIGMIC)"/>
            <person name="Jia N."/>
            <person name="Wang J."/>
            <person name="Shi W."/>
            <person name="Du L."/>
            <person name="Sun Y."/>
            <person name="Zhan W."/>
            <person name="Jiang J.F."/>
            <person name="Wang Q."/>
            <person name="Zhang B."/>
            <person name="Ji P."/>
            <person name="Bell-Sakyi L."/>
            <person name="Cui X.M."/>
            <person name="Yuan T.T."/>
            <person name="Jiang B.G."/>
            <person name="Yang W.F."/>
            <person name="Lam T.T."/>
            <person name="Chang Q.C."/>
            <person name="Ding S.J."/>
            <person name="Wang X.J."/>
            <person name="Zhu J.G."/>
            <person name="Ruan X.D."/>
            <person name="Zhao L."/>
            <person name="Wei J.T."/>
            <person name="Ye R.Z."/>
            <person name="Que T.C."/>
            <person name="Du C.H."/>
            <person name="Zhou Y.H."/>
            <person name="Cheng J.X."/>
            <person name="Dai P.F."/>
            <person name="Guo W.B."/>
            <person name="Han X.H."/>
            <person name="Huang E.J."/>
            <person name="Li L.F."/>
            <person name="Wei W."/>
            <person name="Gao Y.C."/>
            <person name="Liu J.Z."/>
            <person name="Shao H.Z."/>
            <person name="Wang X."/>
            <person name="Wang C.C."/>
            <person name="Yang T.C."/>
            <person name="Huo Q.B."/>
            <person name="Li W."/>
            <person name="Chen H.Y."/>
            <person name="Chen S.E."/>
            <person name="Zhou L.G."/>
            <person name="Ni X.B."/>
            <person name="Tian J.H."/>
            <person name="Sheng Y."/>
            <person name="Liu T."/>
            <person name="Pan Y.S."/>
            <person name="Xia L.Y."/>
            <person name="Li J."/>
            <person name="Zhao F."/>
            <person name="Cao W.C."/>
        </authorList>
    </citation>
    <scope>NUCLEOTIDE SEQUENCE [LARGE SCALE GENOMIC DNA]</scope>
    <source>
        <strain evidence="1">Iper-2018</strain>
    </source>
</reference>
<comment type="caution">
    <text evidence="1">The sequence shown here is derived from an EMBL/GenBank/DDBJ whole genome shotgun (WGS) entry which is preliminary data.</text>
</comment>